<dbReference type="RefSeq" id="WP_308456005.1">
    <property type="nucleotide sequence ID" value="NZ_JAJEQM010000004.1"/>
</dbReference>
<dbReference type="Proteomes" id="UP001198242">
    <property type="component" value="Unassembled WGS sequence"/>
</dbReference>
<dbReference type="InterPro" id="IPR012854">
    <property type="entry name" value="Cu_amine_oxidase-like_N"/>
</dbReference>
<feature type="signal peptide" evidence="1">
    <location>
        <begin position="1"/>
        <end position="20"/>
    </location>
</feature>
<dbReference type="CDD" id="cd05379">
    <property type="entry name" value="CAP_bacterial"/>
    <property type="match status" value="1"/>
</dbReference>
<evidence type="ECO:0000259" key="3">
    <source>
        <dbReference type="Pfam" id="PF07833"/>
    </source>
</evidence>
<dbReference type="Pfam" id="PF07833">
    <property type="entry name" value="Cu_amine_oxidN1"/>
    <property type="match status" value="1"/>
</dbReference>
<protein>
    <submittedName>
        <fullName evidence="4">CAP domain-containing protein</fullName>
    </submittedName>
</protein>
<organism evidence="4 5">
    <name type="scientific">Hominilimicola fabiformis</name>
    <dbReference type="NCBI Taxonomy" id="2885356"/>
    <lineage>
        <taxon>Bacteria</taxon>
        <taxon>Bacillati</taxon>
        <taxon>Bacillota</taxon>
        <taxon>Clostridia</taxon>
        <taxon>Eubacteriales</taxon>
        <taxon>Oscillospiraceae</taxon>
        <taxon>Hominilimicola</taxon>
    </lineage>
</organism>
<dbReference type="Pfam" id="PF00188">
    <property type="entry name" value="CAP"/>
    <property type="match status" value="1"/>
</dbReference>
<dbReference type="EMBL" id="JAJEQM010000004">
    <property type="protein sequence ID" value="MCC2209968.1"/>
    <property type="molecule type" value="Genomic_DNA"/>
</dbReference>
<dbReference type="InterPro" id="IPR014044">
    <property type="entry name" value="CAP_dom"/>
</dbReference>
<proteinExistence type="predicted"/>
<sequence length="270" mass="30496">MKKITALFLSLMIMSPTVFADDDITVYLNEDELIFEQSPIIQNDSTLVPFRAIFENLDMVVQWFGDEQRVTAQKDDLTITLFINENTMYVNDTSVELNTPPIIYNDYTLVPLRAVSESAGAEVFWDGDTHAVYIETDNESDFDDWGYEVLNLVNEERAKYNVAPLKWDDSLAALAESHCEDMIDRNFFAHNTPDGQTPFDRMKAAGITYSSAGENIAAGQSSPQNVMDSWMNSPGHRKNILNPDFEYIGVGLARGGSYGIYWAQEFATFK</sequence>
<accession>A0AAE3DXR8</accession>
<dbReference type="AlphaFoldDB" id="A0AAE3DXR8"/>
<dbReference type="InterPro" id="IPR035940">
    <property type="entry name" value="CAP_sf"/>
</dbReference>
<dbReference type="Gene3D" id="3.40.33.10">
    <property type="entry name" value="CAP"/>
    <property type="match status" value="1"/>
</dbReference>
<comment type="caution">
    <text evidence="4">The sequence shown here is derived from an EMBL/GenBank/DDBJ whole genome shotgun (WGS) entry which is preliminary data.</text>
</comment>
<gene>
    <name evidence="4" type="ORF">LKE05_04045</name>
</gene>
<evidence type="ECO:0000313" key="4">
    <source>
        <dbReference type="EMBL" id="MCC2209968.1"/>
    </source>
</evidence>
<dbReference type="Gene3D" id="3.30.457.10">
    <property type="entry name" value="Copper amine oxidase-like, N-terminal domain"/>
    <property type="match status" value="1"/>
</dbReference>
<evidence type="ECO:0000256" key="1">
    <source>
        <dbReference type="SAM" id="SignalP"/>
    </source>
</evidence>
<keyword evidence="1" id="KW-0732">Signal</keyword>
<feature type="domain" description="Copper amine oxidase-like N-terminal" evidence="3">
    <location>
        <begin position="28"/>
        <end position="134"/>
    </location>
</feature>
<evidence type="ECO:0000259" key="2">
    <source>
        <dbReference type="Pfam" id="PF00188"/>
    </source>
</evidence>
<feature type="domain" description="SCP" evidence="2">
    <location>
        <begin position="150"/>
        <end position="266"/>
    </location>
</feature>
<dbReference type="PANTHER" id="PTHR31157:SF1">
    <property type="entry name" value="SCP DOMAIN-CONTAINING PROTEIN"/>
    <property type="match status" value="1"/>
</dbReference>
<dbReference type="SUPFAM" id="SSF55797">
    <property type="entry name" value="PR-1-like"/>
    <property type="match status" value="1"/>
</dbReference>
<reference evidence="4 5" key="1">
    <citation type="submission" date="2021-10" db="EMBL/GenBank/DDBJ databases">
        <title>Anaerobic single-cell dispensing facilitates the cultivation of human gut bacteria.</title>
        <authorList>
            <person name="Afrizal A."/>
        </authorList>
    </citation>
    <scope>NUCLEOTIDE SEQUENCE [LARGE SCALE GENOMIC DNA]</scope>
    <source>
        <strain evidence="4 5">CLA-AA-H232</strain>
    </source>
</reference>
<dbReference type="PANTHER" id="PTHR31157">
    <property type="entry name" value="SCP DOMAIN-CONTAINING PROTEIN"/>
    <property type="match status" value="1"/>
</dbReference>
<keyword evidence="5" id="KW-1185">Reference proteome</keyword>
<dbReference type="SUPFAM" id="SSF55383">
    <property type="entry name" value="Copper amine oxidase, domain N"/>
    <property type="match status" value="1"/>
</dbReference>
<name>A0AAE3DXR8_9FIRM</name>
<dbReference type="InterPro" id="IPR036582">
    <property type="entry name" value="Mao_N_sf"/>
</dbReference>
<evidence type="ECO:0000313" key="5">
    <source>
        <dbReference type="Proteomes" id="UP001198242"/>
    </source>
</evidence>
<feature type="chain" id="PRO_5042086425" evidence="1">
    <location>
        <begin position="21"/>
        <end position="270"/>
    </location>
</feature>